<dbReference type="InterPro" id="IPR050624">
    <property type="entry name" value="HTH-type_Tx_Regulator"/>
</dbReference>
<dbReference type="EMBL" id="AP021875">
    <property type="protein sequence ID" value="BBO77331.1"/>
    <property type="molecule type" value="Genomic_DNA"/>
</dbReference>
<dbReference type="RefSeq" id="WP_155306090.1">
    <property type="nucleotide sequence ID" value="NZ_AP021875.1"/>
</dbReference>
<proteinExistence type="predicted"/>
<keyword evidence="5" id="KW-1185">Reference proteome</keyword>
<evidence type="ECO:0000256" key="1">
    <source>
        <dbReference type="ARBA" id="ARBA00023125"/>
    </source>
</evidence>
<gene>
    <name evidence="4" type="ORF">DSCW_47480</name>
</gene>
<protein>
    <recommendedName>
        <fullName evidence="3">HTH tetR-type domain-containing protein</fullName>
    </recommendedName>
</protein>
<keyword evidence="1 2" id="KW-0238">DNA-binding</keyword>
<evidence type="ECO:0000313" key="5">
    <source>
        <dbReference type="Proteomes" id="UP000427769"/>
    </source>
</evidence>
<evidence type="ECO:0000259" key="3">
    <source>
        <dbReference type="PROSITE" id="PS50977"/>
    </source>
</evidence>
<organism evidence="4 5">
    <name type="scientific">Desulfosarcina widdelii</name>
    <dbReference type="NCBI Taxonomy" id="947919"/>
    <lineage>
        <taxon>Bacteria</taxon>
        <taxon>Pseudomonadati</taxon>
        <taxon>Thermodesulfobacteriota</taxon>
        <taxon>Desulfobacteria</taxon>
        <taxon>Desulfobacterales</taxon>
        <taxon>Desulfosarcinaceae</taxon>
        <taxon>Desulfosarcina</taxon>
    </lineage>
</organism>
<accession>A0A5K7ZC71</accession>
<feature type="domain" description="HTH tetR-type" evidence="3">
    <location>
        <begin position="14"/>
        <end position="74"/>
    </location>
</feature>
<dbReference type="PROSITE" id="PS50977">
    <property type="entry name" value="HTH_TETR_2"/>
    <property type="match status" value="1"/>
</dbReference>
<dbReference type="InterPro" id="IPR001647">
    <property type="entry name" value="HTH_TetR"/>
</dbReference>
<evidence type="ECO:0000256" key="2">
    <source>
        <dbReference type="PROSITE-ProRule" id="PRU00335"/>
    </source>
</evidence>
<dbReference type="PANTHER" id="PTHR43479:SF11">
    <property type="entry name" value="ACREF_ENVCD OPERON REPRESSOR-RELATED"/>
    <property type="match status" value="1"/>
</dbReference>
<feature type="DNA-binding region" description="H-T-H motif" evidence="2">
    <location>
        <begin position="37"/>
        <end position="56"/>
    </location>
</feature>
<dbReference type="AlphaFoldDB" id="A0A5K7ZC71"/>
<dbReference type="Pfam" id="PF00440">
    <property type="entry name" value="TetR_N"/>
    <property type="match status" value="1"/>
</dbReference>
<dbReference type="Gene3D" id="1.10.357.10">
    <property type="entry name" value="Tetracycline Repressor, domain 2"/>
    <property type="match status" value="1"/>
</dbReference>
<dbReference type="InterPro" id="IPR036271">
    <property type="entry name" value="Tet_transcr_reg_TetR-rel_C_sf"/>
</dbReference>
<dbReference type="Proteomes" id="UP000427769">
    <property type="component" value="Chromosome"/>
</dbReference>
<dbReference type="SUPFAM" id="SSF46689">
    <property type="entry name" value="Homeodomain-like"/>
    <property type="match status" value="1"/>
</dbReference>
<dbReference type="InterPro" id="IPR009057">
    <property type="entry name" value="Homeodomain-like_sf"/>
</dbReference>
<dbReference type="OrthoDB" id="9812484at2"/>
<dbReference type="GO" id="GO:0003677">
    <property type="term" value="F:DNA binding"/>
    <property type="evidence" value="ECO:0007669"/>
    <property type="project" value="UniProtKB-UniRule"/>
</dbReference>
<dbReference type="SUPFAM" id="SSF48498">
    <property type="entry name" value="Tetracyclin repressor-like, C-terminal domain"/>
    <property type="match status" value="1"/>
</dbReference>
<dbReference type="PANTHER" id="PTHR43479">
    <property type="entry name" value="ACREF/ENVCD OPERON REPRESSOR-RELATED"/>
    <property type="match status" value="1"/>
</dbReference>
<name>A0A5K7ZC71_9BACT</name>
<evidence type="ECO:0000313" key="4">
    <source>
        <dbReference type="EMBL" id="BBO77331.1"/>
    </source>
</evidence>
<dbReference type="KEGG" id="dwd:DSCW_47480"/>
<reference evidence="4 5" key="1">
    <citation type="submission" date="2019-11" db="EMBL/GenBank/DDBJ databases">
        <title>Comparative genomics of hydrocarbon-degrading Desulfosarcina strains.</title>
        <authorList>
            <person name="Watanabe M."/>
            <person name="Kojima H."/>
            <person name="Fukui M."/>
        </authorList>
    </citation>
    <scope>NUCLEOTIDE SEQUENCE [LARGE SCALE GENOMIC DNA]</scope>
    <source>
        <strain evidence="4 5">PP31</strain>
    </source>
</reference>
<dbReference type="PRINTS" id="PR00455">
    <property type="entry name" value="HTHTETR"/>
</dbReference>
<sequence>METYHKSVFTRIPEEKQRRILDAGISEFAARGFPGANINVIARKAGISIGSMYKYFGSKEDLFLTIIEQAHGLLASALEEIDGSSGDIFEKIEKMVRAAQNYARQYPELHQIYLDMTSEGLSHLSRKLSGKMETVSVNFYERMIREAMAQGLIDSRQNPRWIALFIDNLILMLQYSYTSDYFKERMKIFLGPNALDDDEKMAASLLQFIHGALKGEGSLK</sequence>